<dbReference type="PANTHER" id="PTHR11261:SF3">
    <property type="entry name" value="RETINOL-BINDING PROTEIN 3"/>
    <property type="match status" value="1"/>
</dbReference>
<protein>
    <recommendedName>
        <fullName evidence="2">Tail specific protease domain-containing protein</fullName>
    </recommendedName>
</protein>
<dbReference type="EMBL" id="AP027272">
    <property type="protein sequence ID" value="BDX04838.1"/>
    <property type="molecule type" value="Genomic_DNA"/>
</dbReference>
<dbReference type="SMART" id="SM00245">
    <property type="entry name" value="TSPc"/>
    <property type="match status" value="1"/>
</dbReference>
<dbReference type="Gene3D" id="3.30.750.44">
    <property type="match status" value="1"/>
</dbReference>
<dbReference type="GO" id="GO:0006508">
    <property type="term" value="P:proteolysis"/>
    <property type="evidence" value="ECO:0007669"/>
    <property type="project" value="InterPro"/>
</dbReference>
<proteinExistence type="predicted"/>
<organism evidence="3 4">
    <name type="scientific">Planctobacterium marinum</name>
    <dbReference type="NCBI Taxonomy" id="1631968"/>
    <lineage>
        <taxon>Bacteria</taxon>
        <taxon>Pseudomonadati</taxon>
        <taxon>Pseudomonadota</taxon>
        <taxon>Gammaproteobacteria</taxon>
        <taxon>Alteromonadales</taxon>
        <taxon>Alteromonadaceae</taxon>
        <taxon>Planctobacterium</taxon>
    </lineage>
</organism>
<dbReference type="GO" id="GO:0008236">
    <property type="term" value="F:serine-type peptidase activity"/>
    <property type="evidence" value="ECO:0007669"/>
    <property type="project" value="InterPro"/>
</dbReference>
<feature type="region of interest" description="Disordered" evidence="1">
    <location>
        <begin position="75"/>
        <end position="106"/>
    </location>
</feature>
<name>A0AA48HD70_9ALTE</name>
<dbReference type="InterPro" id="IPR005151">
    <property type="entry name" value="Tail-specific_protease"/>
</dbReference>
<dbReference type="PANTHER" id="PTHR11261">
    <property type="entry name" value="INTERPHOTORECEPTOR RETINOID-BINDING PROTEIN"/>
    <property type="match status" value="1"/>
</dbReference>
<dbReference type="SUPFAM" id="SSF52096">
    <property type="entry name" value="ClpP/crotonase"/>
    <property type="match status" value="1"/>
</dbReference>
<dbReference type="InterPro" id="IPR029045">
    <property type="entry name" value="ClpP/crotonase-like_dom_sf"/>
</dbReference>
<keyword evidence="4" id="KW-1185">Reference proteome</keyword>
<evidence type="ECO:0000256" key="1">
    <source>
        <dbReference type="SAM" id="MobiDB-lite"/>
    </source>
</evidence>
<accession>A0AA48HD70</accession>
<evidence type="ECO:0000313" key="3">
    <source>
        <dbReference type="EMBL" id="BDX04838.1"/>
    </source>
</evidence>
<gene>
    <name evidence="3" type="ORF">MACH26_03590</name>
</gene>
<dbReference type="Gene3D" id="3.90.226.10">
    <property type="entry name" value="2-enoyl-CoA Hydratase, Chain A, domain 1"/>
    <property type="match status" value="1"/>
</dbReference>
<dbReference type="Pfam" id="PF03572">
    <property type="entry name" value="Peptidase_S41"/>
    <property type="match status" value="1"/>
</dbReference>
<dbReference type="Proteomes" id="UP001333710">
    <property type="component" value="Chromosome"/>
</dbReference>
<dbReference type="AlphaFoldDB" id="A0AA48HD70"/>
<evidence type="ECO:0000259" key="2">
    <source>
        <dbReference type="SMART" id="SM00245"/>
    </source>
</evidence>
<reference evidence="3" key="1">
    <citation type="submission" date="2023-01" db="EMBL/GenBank/DDBJ databases">
        <title>Complete genome sequence of Planctobacterium marinum strain Dej080120_11.</title>
        <authorList>
            <person name="Ueki S."/>
            <person name="Maruyama F."/>
        </authorList>
    </citation>
    <scope>NUCLEOTIDE SEQUENCE</scope>
    <source>
        <strain evidence="3">Dej080120_11</strain>
    </source>
</reference>
<dbReference type="CDD" id="cd07563">
    <property type="entry name" value="Peptidase_S41_IRBP"/>
    <property type="match status" value="1"/>
</dbReference>
<dbReference type="KEGG" id="pmaw:MACH26_03590"/>
<feature type="domain" description="Tail specific protease" evidence="2">
    <location>
        <begin position="80"/>
        <end position="288"/>
    </location>
</feature>
<sequence>MQNHTAQQYGELIKEISASLQESFVIPEVTPAYAQALDQCLVSDCLAGVTEQSKAAQKITEIMQAAHADKHLKVFAPGEKPGRRKKMASKGPGTDKPAKAKPSSPTGIEAVEILSDNTGYIKISSFPGTQASLEATREALISLQDTHTLVFDIRRHRGGTKTNISEIASFLFAQPTHMVTTQSPHVNEGKATPHVSAPNEYADKFKDKPVFVLTSERSGSAAEHFAMAIKATGRGILIGETTAGFGHWGGMVQLEQGYSLFLPVGRTYHPKTKLGWEGIGVTPDIIVPADDSLEYTLKRIHSPYSS</sequence>
<evidence type="ECO:0000313" key="4">
    <source>
        <dbReference type="Proteomes" id="UP001333710"/>
    </source>
</evidence>